<name>A0A9P1JLR5_9VIBR</name>
<dbReference type="EMBL" id="FP893246">
    <property type="protein sequence ID" value="CBJ93098.1"/>
    <property type="molecule type" value="Genomic_DNA"/>
</dbReference>
<evidence type="ECO:0008006" key="2">
    <source>
        <dbReference type="Google" id="ProtNLM"/>
    </source>
</evidence>
<organism evidence="1">
    <name type="scientific">Vibrio nigripulchritudo</name>
    <dbReference type="NCBI Taxonomy" id="28173"/>
    <lineage>
        <taxon>Bacteria</taxon>
        <taxon>Pseudomonadati</taxon>
        <taxon>Pseudomonadota</taxon>
        <taxon>Gammaproteobacteria</taxon>
        <taxon>Vibrionales</taxon>
        <taxon>Vibrionaceae</taxon>
        <taxon>Vibrio</taxon>
    </lineage>
</organism>
<dbReference type="InterPro" id="IPR011235">
    <property type="entry name" value="MepB-like"/>
</dbReference>
<gene>
    <name evidence="1" type="ORF">VIBNI_0052</name>
</gene>
<sequence length="163" mass="18855">MPLLDDNLSVSHVLMDKESEEYGALQFNLGQKTCLFRQAKTTPKKVGQFVTIWKREHEGAEIAPFEEEDDVDFVVVAVHDLQHQGFFIFSKDMLVKKRVFTAGQKEGKRAIRVYAPWVTPTVKQAISTQKWQLTQFVSANSDTPQHRHRINTLFKQERSMSLF</sequence>
<evidence type="ECO:0000313" key="1">
    <source>
        <dbReference type="EMBL" id="CBJ93098.1"/>
    </source>
</evidence>
<protein>
    <recommendedName>
        <fullName evidence="2">MepB protein</fullName>
    </recommendedName>
</protein>
<accession>A0A9P1JLR5</accession>
<keyword evidence="1" id="KW-0614">Plasmid</keyword>
<dbReference type="Gene3D" id="3.40.1350.140">
    <property type="entry name" value="MepB-like"/>
    <property type="match status" value="1"/>
</dbReference>
<dbReference type="AlphaFoldDB" id="A0A9P1JLR5"/>
<dbReference type="InterPro" id="IPR038231">
    <property type="entry name" value="MepB-like_sf"/>
</dbReference>
<reference evidence="1" key="1">
    <citation type="submission" date="2010-02" db="EMBL/GenBank/DDBJ databases">
        <authorList>
            <person name="Genoscope - CEA"/>
        </authorList>
    </citation>
    <scope>NUCLEOTIDE SEQUENCE</scope>
    <source>
        <plasmid evidence="1">VIBNI_pA</plasmid>
    </source>
</reference>
<dbReference type="Pfam" id="PF08877">
    <property type="entry name" value="MepB-like"/>
    <property type="match status" value="1"/>
</dbReference>
<proteinExistence type="predicted"/>
<dbReference type="PIRSF" id="PIRSF032285">
    <property type="entry name" value="UCP032285"/>
    <property type="match status" value="1"/>
</dbReference>
<geneLocation type="plasmid" evidence="1">
    <name>VIBNI_pA</name>
</geneLocation>